<dbReference type="SUPFAM" id="SSF47473">
    <property type="entry name" value="EF-hand"/>
    <property type="match status" value="1"/>
</dbReference>
<organism evidence="3 4">
    <name type="scientific">Clydaea vesicula</name>
    <dbReference type="NCBI Taxonomy" id="447962"/>
    <lineage>
        <taxon>Eukaryota</taxon>
        <taxon>Fungi</taxon>
        <taxon>Fungi incertae sedis</taxon>
        <taxon>Chytridiomycota</taxon>
        <taxon>Chytridiomycota incertae sedis</taxon>
        <taxon>Chytridiomycetes</taxon>
        <taxon>Lobulomycetales</taxon>
        <taxon>Lobulomycetaceae</taxon>
        <taxon>Clydaea</taxon>
    </lineage>
</organism>
<dbReference type="GO" id="GO:0005509">
    <property type="term" value="F:calcium ion binding"/>
    <property type="evidence" value="ECO:0007669"/>
    <property type="project" value="InterPro"/>
</dbReference>
<dbReference type="EMBL" id="JADGJW010000173">
    <property type="protein sequence ID" value="KAJ3222499.1"/>
    <property type="molecule type" value="Genomic_DNA"/>
</dbReference>
<proteinExistence type="predicted"/>
<dbReference type="Proteomes" id="UP001211065">
    <property type="component" value="Unassembled WGS sequence"/>
</dbReference>
<comment type="caution">
    <text evidence="3">The sequence shown here is derived from an EMBL/GenBank/DDBJ whole genome shotgun (WGS) entry which is preliminary data.</text>
</comment>
<dbReference type="PROSITE" id="PS00018">
    <property type="entry name" value="EF_HAND_1"/>
    <property type="match status" value="1"/>
</dbReference>
<dbReference type="InterPro" id="IPR002048">
    <property type="entry name" value="EF_hand_dom"/>
</dbReference>
<feature type="domain" description="EF-hand" evidence="2">
    <location>
        <begin position="61"/>
        <end position="96"/>
    </location>
</feature>
<keyword evidence="1" id="KW-0106">Calcium</keyword>
<protein>
    <recommendedName>
        <fullName evidence="2">EF-hand domain-containing protein</fullName>
    </recommendedName>
</protein>
<evidence type="ECO:0000256" key="1">
    <source>
        <dbReference type="ARBA" id="ARBA00022837"/>
    </source>
</evidence>
<dbReference type="InterPro" id="IPR018247">
    <property type="entry name" value="EF_Hand_1_Ca_BS"/>
</dbReference>
<keyword evidence="4" id="KW-1185">Reference proteome</keyword>
<dbReference type="AlphaFoldDB" id="A0AAD5XWW0"/>
<evidence type="ECO:0000313" key="3">
    <source>
        <dbReference type="EMBL" id="KAJ3222499.1"/>
    </source>
</evidence>
<accession>A0AAD5XWW0</accession>
<sequence>MKKIESVIDNCIDEIAPAICSNSVEEPVLLNDDLATKSNINIDKEEHLTLMDEDGSSLNLNLENMLLETFEIFDLDGDGYLNKEELDGFATFTNGEIFDENTLEELAWGFDVRSTDNALSKRGFIEMYTNIDRKY</sequence>
<evidence type="ECO:0000313" key="4">
    <source>
        <dbReference type="Proteomes" id="UP001211065"/>
    </source>
</evidence>
<gene>
    <name evidence="3" type="ORF">HK099_002253</name>
</gene>
<dbReference type="InterPro" id="IPR011992">
    <property type="entry name" value="EF-hand-dom_pair"/>
</dbReference>
<evidence type="ECO:0000259" key="2">
    <source>
        <dbReference type="PROSITE" id="PS50222"/>
    </source>
</evidence>
<dbReference type="PROSITE" id="PS50222">
    <property type="entry name" value="EF_HAND_2"/>
    <property type="match status" value="1"/>
</dbReference>
<dbReference type="Gene3D" id="1.10.238.10">
    <property type="entry name" value="EF-hand"/>
    <property type="match status" value="1"/>
</dbReference>
<reference evidence="3" key="1">
    <citation type="submission" date="2020-05" db="EMBL/GenBank/DDBJ databases">
        <title>Phylogenomic resolution of chytrid fungi.</title>
        <authorList>
            <person name="Stajich J.E."/>
            <person name="Amses K."/>
            <person name="Simmons R."/>
            <person name="Seto K."/>
            <person name="Myers J."/>
            <person name="Bonds A."/>
            <person name="Quandt C.A."/>
            <person name="Barry K."/>
            <person name="Liu P."/>
            <person name="Grigoriev I."/>
            <person name="Longcore J.E."/>
            <person name="James T.Y."/>
        </authorList>
    </citation>
    <scope>NUCLEOTIDE SEQUENCE</scope>
    <source>
        <strain evidence="3">JEL0476</strain>
    </source>
</reference>
<name>A0AAD5XWW0_9FUNG</name>